<evidence type="ECO:0000256" key="1">
    <source>
        <dbReference type="SAM" id="MobiDB-lite"/>
    </source>
</evidence>
<evidence type="ECO:0000313" key="2">
    <source>
        <dbReference type="EMBL" id="CAI6331443.1"/>
    </source>
</evidence>
<feature type="compositionally biased region" description="Polar residues" evidence="1">
    <location>
        <begin position="10"/>
        <end position="23"/>
    </location>
</feature>
<dbReference type="AlphaFoldDB" id="A0A9W4U9T0"/>
<feature type="region of interest" description="Disordered" evidence="1">
    <location>
        <begin position="1"/>
        <end position="56"/>
    </location>
</feature>
<name>A0A9W4U9T0_9PLEO</name>
<dbReference type="Proteomes" id="UP001152607">
    <property type="component" value="Unassembled WGS sequence"/>
</dbReference>
<reference evidence="2" key="1">
    <citation type="submission" date="2023-01" db="EMBL/GenBank/DDBJ databases">
        <authorList>
            <person name="Van Ghelder C."/>
            <person name="Rancurel C."/>
        </authorList>
    </citation>
    <scope>NUCLEOTIDE SEQUENCE</scope>
    <source>
        <strain evidence="2">CNCM I-4278</strain>
    </source>
</reference>
<accession>A0A9W4U9T0</accession>
<comment type="caution">
    <text evidence="2">The sequence shown here is derived from an EMBL/GenBank/DDBJ whole genome shotgun (WGS) entry which is preliminary data.</text>
</comment>
<gene>
    <name evidence="2" type="ORF">PDIGIT_LOCUS4468</name>
</gene>
<evidence type="ECO:0000313" key="3">
    <source>
        <dbReference type="Proteomes" id="UP001152607"/>
    </source>
</evidence>
<organism evidence="2 3">
    <name type="scientific">Periconia digitata</name>
    <dbReference type="NCBI Taxonomy" id="1303443"/>
    <lineage>
        <taxon>Eukaryota</taxon>
        <taxon>Fungi</taxon>
        <taxon>Dikarya</taxon>
        <taxon>Ascomycota</taxon>
        <taxon>Pezizomycotina</taxon>
        <taxon>Dothideomycetes</taxon>
        <taxon>Pleosporomycetidae</taxon>
        <taxon>Pleosporales</taxon>
        <taxon>Massarineae</taxon>
        <taxon>Periconiaceae</taxon>
        <taxon>Periconia</taxon>
    </lineage>
</organism>
<keyword evidence="3" id="KW-1185">Reference proteome</keyword>
<dbReference type="EMBL" id="CAOQHR010000003">
    <property type="protein sequence ID" value="CAI6331443.1"/>
    <property type="molecule type" value="Genomic_DNA"/>
</dbReference>
<protein>
    <submittedName>
        <fullName evidence="2">Uncharacterized protein</fullName>
    </submittedName>
</protein>
<sequence>MADIQDPRHSTSTINARPNNHTTRLPPRLAPPKLQIQRTPLRPPLPRPDRPCGIRSPTPRFPAHACHAPAIVWVLLVRGDADCARYAIACDGEDDSRGSACQVRGERWGAERDVDEERCE</sequence>
<proteinExistence type="predicted"/>